<evidence type="ECO:0000313" key="5">
    <source>
        <dbReference type="Proteomes" id="UP001597371"/>
    </source>
</evidence>
<gene>
    <name evidence="4" type="ORF">ACFSKQ_16460</name>
</gene>
<evidence type="ECO:0000256" key="1">
    <source>
        <dbReference type="ARBA" id="ARBA00023002"/>
    </source>
</evidence>
<dbReference type="InterPro" id="IPR001509">
    <property type="entry name" value="Epimerase_deHydtase"/>
</dbReference>
<evidence type="ECO:0000313" key="4">
    <source>
        <dbReference type="EMBL" id="MFD2239046.1"/>
    </source>
</evidence>
<protein>
    <submittedName>
        <fullName evidence="4">SDR family oxidoreductase</fullName>
    </submittedName>
</protein>
<proteinExistence type="inferred from homology"/>
<dbReference type="PANTHER" id="PTHR10366">
    <property type="entry name" value="NAD DEPENDENT EPIMERASE/DEHYDRATASE"/>
    <property type="match status" value="1"/>
</dbReference>
<evidence type="ECO:0000256" key="2">
    <source>
        <dbReference type="ARBA" id="ARBA00023445"/>
    </source>
</evidence>
<dbReference type="InterPro" id="IPR036291">
    <property type="entry name" value="NAD(P)-bd_dom_sf"/>
</dbReference>
<dbReference type="EMBL" id="JBHUIJ010000023">
    <property type="protein sequence ID" value="MFD2239046.1"/>
    <property type="molecule type" value="Genomic_DNA"/>
</dbReference>
<dbReference type="InterPro" id="IPR050425">
    <property type="entry name" value="NAD(P)_dehydrat-like"/>
</dbReference>
<dbReference type="RefSeq" id="WP_209736231.1">
    <property type="nucleotide sequence ID" value="NZ_CP072611.1"/>
</dbReference>
<dbReference type="CDD" id="cd05227">
    <property type="entry name" value="AR_SDR_e"/>
    <property type="match status" value="1"/>
</dbReference>
<dbReference type="Proteomes" id="UP001597371">
    <property type="component" value="Unassembled WGS sequence"/>
</dbReference>
<accession>A0ABW5CRU9</accession>
<name>A0ABW5CRU9_9HYPH</name>
<keyword evidence="5" id="KW-1185">Reference proteome</keyword>
<dbReference type="SUPFAM" id="SSF51735">
    <property type="entry name" value="NAD(P)-binding Rossmann-fold domains"/>
    <property type="match status" value="1"/>
</dbReference>
<feature type="domain" description="NAD-dependent epimerase/dehydratase" evidence="3">
    <location>
        <begin position="10"/>
        <end position="246"/>
    </location>
</feature>
<comment type="caution">
    <text evidence="4">The sequence shown here is derived from an EMBL/GenBank/DDBJ whole genome shotgun (WGS) entry which is preliminary data.</text>
</comment>
<sequence length="347" mass="37130">MSVAGSQPLVLVTGLSGFVAKHVARELLARGYAVRGTVRSVTKGDEARAALSAAGCETGRLEIVQADLTDDRGWGEALAGCRFVQHTASPFPASQPRDKFALVPVAKGGTLRVAEAAKAAGVERLVLTSSVVAVYHGHDGRADPRFTEADFSNVESPRISSYAVSKTLAERAAWETVEGTGMELAVLNPSLVLGPLMDRDPGTSADLVAMMMRGRLPLVPAARFGVVDVRDVAQAHVAAMERPEAAGRRFILTAGQRTLREIADALGNAFPEFRPRLPRATVPNALIEFAAKVSRRAGTLASELDQRRTLDTTAAREGLGMDFRSPEEAIRAMAESLLRLGLVRRRR</sequence>
<reference evidence="5" key="1">
    <citation type="journal article" date="2019" name="Int. J. Syst. Evol. Microbiol.">
        <title>The Global Catalogue of Microorganisms (GCM) 10K type strain sequencing project: providing services to taxonomists for standard genome sequencing and annotation.</title>
        <authorList>
            <consortium name="The Broad Institute Genomics Platform"/>
            <consortium name="The Broad Institute Genome Sequencing Center for Infectious Disease"/>
            <person name="Wu L."/>
            <person name="Ma J."/>
        </authorList>
    </citation>
    <scope>NUCLEOTIDE SEQUENCE [LARGE SCALE GENOMIC DNA]</scope>
    <source>
        <strain evidence="5">ZS-35-S2</strain>
    </source>
</reference>
<comment type="similarity">
    <text evidence="2">Belongs to the NAD(P)-dependent epimerase/dehydratase family. Dihydroflavonol-4-reductase subfamily.</text>
</comment>
<dbReference type="Gene3D" id="3.40.50.720">
    <property type="entry name" value="NAD(P)-binding Rossmann-like Domain"/>
    <property type="match status" value="1"/>
</dbReference>
<organism evidence="4 5">
    <name type="scientific">Aureimonas populi</name>
    <dbReference type="NCBI Taxonomy" id="1701758"/>
    <lineage>
        <taxon>Bacteria</taxon>
        <taxon>Pseudomonadati</taxon>
        <taxon>Pseudomonadota</taxon>
        <taxon>Alphaproteobacteria</taxon>
        <taxon>Hyphomicrobiales</taxon>
        <taxon>Aurantimonadaceae</taxon>
        <taxon>Aureimonas</taxon>
    </lineage>
</organism>
<evidence type="ECO:0000259" key="3">
    <source>
        <dbReference type="Pfam" id="PF01370"/>
    </source>
</evidence>
<dbReference type="PANTHER" id="PTHR10366:SF564">
    <property type="entry name" value="STEROL-4-ALPHA-CARBOXYLATE 3-DEHYDROGENASE, DECARBOXYLATING"/>
    <property type="match status" value="1"/>
</dbReference>
<keyword evidence="1" id="KW-0560">Oxidoreductase</keyword>
<dbReference type="Pfam" id="PF01370">
    <property type="entry name" value="Epimerase"/>
    <property type="match status" value="1"/>
</dbReference>